<reference evidence="6 7" key="1">
    <citation type="submission" date="2016-11" db="EMBL/GenBank/DDBJ databases">
        <authorList>
            <person name="Jaros S."/>
            <person name="Januszkiewicz K."/>
            <person name="Wedrychowicz H."/>
        </authorList>
    </citation>
    <scope>NUCLEOTIDE SEQUENCE [LARGE SCALE GENOMIC DNA]</scope>
    <source>
        <strain evidence="6 7">GAS499</strain>
    </source>
</reference>
<dbReference type="SUPFAM" id="SSF51445">
    <property type="entry name" value="(Trans)glycosidases"/>
    <property type="match status" value="1"/>
</dbReference>
<feature type="active site" description="Nucleophile" evidence="3">
    <location>
        <position position="291"/>
    </location>
</feature>
<proteinExistence type="inferred from homology"/>
<comment type="similarity">
    <text evidence="3">Belongs to the glycosyl hydrolase 26 family.</text>
</comment>
<keyword evidence="4" id="KW-0812">Transmembrane</keyword>
<evidence type="ECO:0000256" key="3">
    <source>
        <dbReference type="PROSITE-ProRule" id="PRU01100"/>
    </source>
</evidence>
<dbReference type="Gene3D" id="3.20.20.80">
    <property type="entry name" value="Glycosidases"/>
    <property type="match status" value="1"/>
</dbReference>
<keyword evidence="4" id="KW-1133">Transmembrane helix</keyword>
<dbReference type="InterPro" id="IPR022790">
    <property type="entry name" value="GH26_dom"/>
</dbReference>
<dbReference type="Proteomes" id="UP000189935">
    <property type="component" value="Chromosome I"/>
</dbReference>
<dbReference type="GO" id="GO:0004553">
    <property type="term" value="F:hydrolase activity, hydrolyzing O-glycosyl compounds"/>
    <property type="evidence" value="ECO:0007669"/>
    <property type="project" value="InterPro"/>
</dbReference>
<dbReference type="OrthoDB" id="9816550at2"/>
<evidence type="ECO:0000256" key="2">
    <source>
        <dbReference type="ARBA" id="ARBA00023295"/>
    </source>
</evidence>
<dbReference type="EMBL" id="LT670844">
    <property type="protein sequence ID" value="SHL16919.1"/>
    <property type="molecule type" value="Genomic_DNA"/>
</dbReference>
<evidence type="ECO:0000256" key="4">
    <source>
        <dbReference type="SAM" id="Phobius"/>
    </source>
</evidence>
<keyword evidence="4" id="KW-0472">Membrane</keyword>
<feature type="transmembrane region" description="Helical" evidence="4">
    <location>
        <begin position="41"/>
        <end position="58"/>
    </location>
</feature>
<feature type="domain" description="GH26" evidence="5">
    <location>
        <begin position="36"/>
        <end position="352"/>
    </location>
</feature>
<accession>A0A1M6YG12</accession>
<organism evidence="6 7">
    <name type="scientific">Bradyrhizobium lablabi</name>
    <dbReference type="NCBI Taxonomy" id="722472"/>
    <lineage>
        <taxon>Bacteria</taxon>
        <taxon>Pseudomonadati</taxon>
        <taxon>Pseudomonadota</taxon>
        <taxon>Alphaproteobacteria</taxon>
        <taxon>Hyphomicrobiales</taxon>
        <taxon>Nitrobacteraceae</taxon>
        <taxon>Bradyrhizobium</taxon>
    </lineage>
</organism>
<sequence length="352" mass="39787">MPARFGTAGLSGVSVFATARNSLLGRNICASRRDRGLTKRLAVVLVTLALSGILSAHGETLVAPRAFSNSSKLAGAFVNWGPDGREHSLQIWEKWLRQEPSSVPGVDFYGGPTWEDFFKLNWVPGIWKKLNPKRNVVWSVPLTVKGTSLADVANGLHDAEFEAAARAISEAQPTAIIRLGWEMNIADSAWFAGGQEADYIRAYRRVIGIFRRYSSHFKYDWCPGWGPQQLAADLAYPGDDVVDYVGLDVYDFKQDGSPQQRWDTYYLKAPFGLQWQRDFSALHAKRMSYPEWGVGNFGDNPFFIQQMHEWFLNNAENIAYAAYFDVDGLWPTQIDNNRFPKSQKLFRKLFGR</sequence>
<dbReference type="RefSeq" id="WP_154071453.1">
    <property type="nucleotide sequence ID" value="NZ_LT670844.1"/>
</dbReference>
<evidence type="ECO:0000313" key="7">
    <source>
        <dbReference type="Proteomes" id="UP000189935"/>
    </source>
</evidence>
<protein>
    <recommendedName>
        <fullName evidence="5">GH26 domain-containing protein</fullName>
    </recommendedName>
</protein>
<feature type="active site" description="Proton donor" evidence="3">
    <location>
        <position position="182"/>
    </location>
</feature>
<evidence type="ECO:0000256" key="1">
    <source>
        <dbReference type="ARBA" id="ARBA00022801"/>
    </source>
</evidence>
<keyword evidence="2 3" id="KW-0326">Glycosidase</keyword>
<keyword evidence="1 3" id="KW-0378">Hydrolase</keyword>
<evidence type="ECO:0000313" key="6">
    <source>
        <dbReference type="EMBL" id="SHL16919.1"/>
    </source>
</evidence>
<dbReference type="PROSITE" id="PS51764">
    <property type="entry name" value="GH26"/>
    <property type="match status" value="1"/>
</dbReference>
<evidence type="ECO:0000259" key="5">
    <source>
        <dbReference type="PROSITE" id="PS51764"/>
    </source>
</evidence>
<dbReference type="AlphaFoldDB" id="A0A1M6YG12"/>
<dbReference type="InterPro" id="IPR017853">
    <property type="entry name" value="GH"/>
</dbReference>
<name>A0A1M6YG12_9BRAD</name>
<gene>
    <name evidence="6" type="ORF">SAMN05444159_5193</name>
</gene>